<dbReference type="GO" id="GO:0016020">
    <property type="term" value="C:membrane"/>
    <property type="evidence" value="ECO:0007669"/>
    <property type="project" value="UniProtKB-SubCell"/>
</dbReference>
<dbReference type="OrthoDB" id="9806320at2"/>
<evidence type="ECO:0000256" key="3">
    <source>
        <dbReference type="ARBA" id="ARBA00022989"/>
    </source>
</evidence>
<feature type="transmembrane region" description="Helical" evidence="5">
    <location>
        <begin position="178"/>
        <end position="195"/>
    </location>
</feature>
<feature type="transmembrane region" description="Helical" evidence="5">
    <location>
        <begin position="6"/>
        <end position="30"/>
    </location>
</feature>
<dbReference type="PANTHER" id="PTHR37422:SF13">
    <property type="entry name" value="LIPOPOLYSACCHARIDE BIOSYNTHESIS PROTEIN PA4999-RELATED"/>
    <property type="match status" value="1"/>
</dbReference>
<feature type="domain" description="O-antigen ligase-related" evidence="6">
    <location>
        <begin position="247"/>
        <end position="382"/>
    </location>
</feature>
<evidence type="ECO:0000313" key="8">
    <source>
        <dbReference type="Proteomes" id="UP000000323"/>
    </source>
</evidence>
<feature type="transmembrane region" description="Helical" evidence="5">
    <location>
        <begin position="371"/>
        <end position="393"/>
    </location>
</feature>
<feature type="transmembrane region" description="Helical" evidence="5">
    <location>
        <begin position="331"/>
        <end position="351"/>
    </location>
</feature>
<keyword evidence="4 5" id="KW-0472">Membrane</keyword>
<dbReference type="RefSeq" id="WP_012875806.1">
    <property type="nucleotide sequence ID" value="NC_013525.1"/>
</dbReference>
<feature type="transmembrane region" description="Helical" evidence="5">
    <location>
        <begin position="283"/>
        <end position="302"/>
    </location>
</feature>
<keyword evidence="8" id="KW-1185">Reference proteome</keyword>
<dbReference type="PANTHER" id="PTHR37422">
    <property type="entry name" value="TEICHURONIC ACID BIOSYNTHESIS PROTEIN TUAE"/>
    <property type="match status" value="1"/>
</dbReference>
<feature type="transmembrane region" description="Helical" evidence="5">
    <location>
        <begin position="37"/>
        <end position="63"/>
    </location>
</feature>
<comment type="subcellular location">
    <subcellularLocation>
        <location evidence="1">Membrane</location>
        <topology evidence="1">Multi-pass membrane protein</topology>
    </subcellularLocation>
</comment>
<feature type="transmembrane region" description="Helical" evidence="5">
    <location>
        <begin position="430"/>
        <end position="449"/>
    </location>
</feature>
<feature type="transmembrane region" description="Helical" evidence="5">
    <location>
        <begin position="114"/>
        <end position="134"/>
    </location>
</feature>
<dbReference type="KEGG" id="ttr:Tter_1869"/>
<reference evidence="8" key="1">
    <citation type="journal article" date="2010" name="Stand. Genomic Sci.">
        <title>Complete genome sequence of 'Thermobaculum terrenum' type strain (YNP1).</title>
        <authorList>
            <person name="Kiss H."/>
            <person name="Cleland D."/>
            <person name="Lapidus A."/>
            <person name="Lucas S."/>
            <person name="Glavina Del Rio T."/>
            <person name="Nolan M."/>
            <person name="Tice H."/>
            <person name="Han C."/>
            <person name="Goodwin L."/>
            <person name="Pitluck S."/>
            <person name="Liolios K."/>
            <person name="Ivanova N."/>
            <person name="Mavromatis K."/>
            <person name="Ovchinnikova G."/>
            <person name="Pati A."/>
            <person name="Chen A."/>
            <person name="Palaniappan K."/>
            <person name="Land M."/>
            <person name="Hauser L."/>
            <person name="Chang Y."/>
            <person name="Jeffries C."/>
            <person name="Lu M."/>
            <person name="Brettin T."/>
            <person name="Detter J."/>
            <person name="Goker M."/>
            <person name="Tindall B."/>
            <person name="Beck B."/>
            <person name="McDermott T."/>
            <person name="Woyke T."/>
            <person name="Bristow J."/>
            <person name="Eisen J."/>
            <person name="Markowitz V."/>
            <person name="Hugenholtz P."/>
            <person name="Kyrpides N."/>
            <person name="Klenk H."/>
            <person name="Cheng J."/>
        </authorList>
    </citation>
    <scope>NUCLEOTIDE SEQUENCE [LARGE SCALE GENOMIC DNA]</scope>
    <source>
        <strain evidence="8">ATCC BAA-798 / YNP1</strain>
    </source>
</reference>
<sequence>MIASPSYIPMIALGLIIVGVFAFLLLPALLAVPLSLLCFLTVCATVPYIGLVWVLISVIFHFLVRKHIFSFDVSIADVSLLAATLGVIGRGYWYGLVDAPELSVIFGRLRRSPYLIPALILVVEASFHLMRSVMSPAPGSSMVVALRAYTLLVEPISVYILALLSFRHRQNINWILDMLLLAGLLVALGAIYQAGRDILAGELFRTRSFFNHPNTLGLFLSRMIPFYAALCLLMDGQWLRRFLYGSVVVLMGLALLLSGSRGGFLGVLAALILLAVILRRFRWLIPVGLGAVVILLIMTLAGESRFGALLDLGSGSADTRWRIWRAAFEQIIAHPLLGIGIGNVAWLVKYVPRERLVGAEIVDAHNFLLDFWSKLGAVGLGSLLALLLIFYLLAWDSYKHKNGSYRAIALAAICSMTAAVVHGLVDAFYFGVPIAVFFWFLLGVVEVTATSPDIPSQRE</sequence>
<protein>
    <submittedName>
        <fullName evidence="7">O-antigen polymerase</fullName>
    </submittedName>
</protein>
<keyword evidence="2 5" id="KW-0812">Transmembrane</keyword>
<evidence type="ECO:0000256" key="5">
    <source>
        <dbReference type="SAM" id="Phobius"/>
    </source>
</evidence>
<dbReference type="InterPro" id="IPR051533">
    <property type="entry name" value="WaaL-like"/>
</dbReference>
<dbReference type="STRING" id="525904.Tter_1869"/>
<dbReference type="InterPro" id="IPR007016">
    <property type="entry name" value="O-antigen_ligase-rel_domated"/>
</dbReference>
<dbReference type="AlphaFoldDB" id="D1CDB0"/>
<evidence type="ECO:0000259" key="6">
    <source>
        <dbReference type="Pfam" id="PF04932"/>
    </source>
</evidence>
<keyword evidence="3 5" id="KW-1133">Transmembrane helix</keyword>
<dbReference type="EMBL" id="CP001825">
    <property type="protein sequence ID" value="ACZ42775.1"/>
    <property type="molecule type" value="Genomic_DNA"/>
</dbReference>
<dbReference type="Pfam" id="PF04932">
    <property type="entry name" value="Wzy_C"/>
    <property type="match status" value="1"/>
</dbReference>
<gene>
    <name evidence="7" type="ordered locus">Tter_1869</name>
</gene>
<evidence type="ECO:0000256" key="4">
    <source>
        <dbReference type="ARBA" id="ARBA00023136"/>
    </source>
</evidence>
<feature type="transmembrane region" description="Helical" evidence="5">
    <location>
        <begin position="215"/>
        <end position="235"/>
    </location>
</feature>
<feature type="transmembrane region" description="Helical" evidence="5">
    <location>
        <begin position="247"/>
        <end position="277"/>
    </location>
</feature>
<evidence type="ECO:0000313" key="7">
    <source>
        <dbReference type="EMBL" id="ACZ42775.1"/>
    </source>
</evidence>
<evidence type="ECO:0000256" key="1">
    <source>
        <dbReference type="ARBA" id="ARBA00004141"/>
    </source>
</evidence>
<dbReference type="HOGENOM" id="CLU_546147_0_0_0"/>
<organism evidence="7 8">
    <name type="scientific">Thermobaculum terrenum (strain ATCC BAA-798 / CCMEE 7001 / YNP1)</name>
    <dbReference type="NCBI Taxonomy" id="525904"/>
    <lineage>
        <taxon>Bacteria</taxon>
        <taxon>Bacillati</taxon>
        <taxon>Chloroflexota</taxon>
        <taxon>Chloroflexia</taxon>
        <taxon>Candidatus Thermobaculales</taxon>
        <taxon>Candidatus Thermobaculaceae</taxon>
        <taxon>Thermobaculum</taxon>
    </lineage>
</organism>
<accession>D1CDB0</accession>
<dbReference type="eggNOG" id="COG3307">
    <property type="taxonomic scope" value="Bacteria"/>
</dbReference>
<name>D1CDB0_THET1</name>
<feature type="transmembrane region" description="Helical" evidence="5">
    <location>
        <begin position="405"/>
        <end position="424"/>
    </location>
</feature>
<feature type="transmembrane region" description="Helical" evidence="5">
    <location>
        <begin position="146"/>
        <end position="166"/>
    </location>
</feature>
<feature type="transmembrane region" description="Helical" evidence="5">
    <location>
        <begin position="75"/>
        <end position="93"/>
    </location>
</feature>
<proteinExistence type="predicted"/>
<dbReference type="Proteomes" id="UP000000323">
    <property type="component" value="Chromosome 1"/>
</dbReference>
<evidence type="ECO:0000256" key="2">
    <source>
        <dbReference type="ARBA" id="ARBA00022692"/>
    </source>
</evidence>